<evidence type="ECO:0000256" key="1">
    <source>
        <dbReference type="ARBA" id="ARBA00004604"/>
    </source>
</evidence>
<reference evidence="3" key="1">
    <citation type="journal article" date="2023" name="Science">
        <title>Genome structures resolve the early diversification of teleost fishes.</title>
        <authorList>
            <person name="Parey E."/>
            <person name="Louis A."/>
            <person name="Montfort J."/>
            <person name="Bouchez O."/>
            <person name="Roques C."/>
            <person name="Iampietro C."/>
            <person name="Lluch J."/>
            <person name="Castinel A."/>
            <person name="Donnadieu C."/>
            <person name="Desvignes T."/>
            <person name="Floi Bucao C."/>
            <person name="Jouanno E."/>
            <person name="Wen M."/>
            <person name="Mejri S."/>
            <person name="Dirks R."/>
            <person name="Jansen H."/>
            <person name="Henkel C."/>
            <person name="Chen W.J."/>
            <person name="Zahm M."/>
            <person name="Cabau C."/>
            <person name="Klopp C."/>
            <person name="Thompson A.W."/>
            <person name="Robinson-Rechavi M."/>
            <person name="Braasch I."/>
            <person name="Lecointre G."/>
            <person name="Bobe J."/>
            <person name="Postlethwait J.H."/>
            <person name="Berthelot C."/>
            <person name="Roest Crollius H."/>
            <person name="Guiguen Y."/>
        </authorList>
    </citation>
    <scope>NUCLEOTIDE SEQUENCE</scope>
    <source>
        <strain evidence="3">WJC10195</strain>
    </source>
</reference>
<dbReference type="PROSITE" id="PS50833">
    <property type="entry name" value="BRIX"/>
    <property type="match status" value="1"/>
</dbReference>
<evidence type="ECO:0000313" key="4">
    <source>
        <dbReference type="Proteomes" id="UP001152622"/>
    </source>
</evidence>
<feature type="domain" description="Brix" evidence="2">
    <location>
        <begin position="29"/>
        <end position="144"/>
    </location>
</feature>
<dbReference type="PANTHER" id="PTHR12661:SF5">
    <property type="entry name" value="SUPPRESSOR OF SWI4 1 HOMOLOG"/>
    <property type="match status" value="1"/>
</dbReference>
<dbReference type="GO" id="GO:0030687">
    <property type="term" value="C:preribosome, large subunit precursor"/>
    <property type="evidence" value="ECO:0007669"/>
    <property type="project" value="TreeGrafter"/>
</dbReference>
<dbReference type="PANTHER" id="PTHR12661">
    <property type="entry name" value="PETER PAN-RELATED"/>
    <property type="match status" value="1"/>
</dbReference>
<comment type="caution">
    <text evidence="3">The sequence shown here is derived from an EMBL/GenBank/DDBJ whole genome shotgun (WGS) entry which is preliminary data.</text>
</comment>
<dbReference type="EMBL" id="JAINUF010000003">
    <property type="protein sequence ID" value="KAJ8369808.1"/>
    <property type="molecule type" value="Genomic_DNA"/>
</dbReference>
<dbReference type="Pfam" id="PF04427">
    <property type="entry name" value="Brix"/>
    <property type="match status" value="1"/>
</dbReference>
<evidence type="ECO:0000259" key="2">
    <source>
        <dbReference type="PROSITE" id="PS50833"/>
    </source>
</evidence>
<protein>
    <recommendedName>
        <fullName evidence="2">Brix domain-containing protein</fullName>
    </recommendedName>
</protein>
<name>A0A9Q1FYW4_SYNKA</name>
<dbReference type="GO" id="GO:0019843">
    <property type="term" value="F:rRNA binding"/>
    <property type="evidence" value="ECO:0007669"/>
    <property type="project" value="InterPro"/>
</dbReference>
<dbReference type="InterPro" id="IPR007109">
    <property type="entry name" value="Brix"/>
</dbReference>
<organism evidence="3 4">
    <name type="scientific">Synaphobranchus kaupii</name>
    <name type="common">Kaup's arrowtooth eel</name>
    <dbReference type="NCBI Taxonomy" id="118154"/>
    <lineage>
        <taxon>Eukaryota</taxon>
        <taxon>Metazoa</taxon>
        <taxon>Chordata</taxon>
        <taxon>Craniata</taxon>
        <taxon>Vertebrata</taxon>
        <taxon>Euteleostomi</taxon>
        <taxon>Actinopterygii</taxon>
        <taxon>Neopterygii</taxon>
        <taxon>Teleostei</taxon>
        <taxon>Anguilliformes</taxon>
        <taxon>Synaphobranchidae</taxon>
        <taxon>Synaphobranchus</taxon>
    </lineage>
</organism>
<accession>A0A9Q1FYW4</accession>
<keyword evidence="4" id="KW-1185">Reference proteome</keyword>
<sequence length="144" mass="16421">MGRTKTKNQKKARVNAAHVAQEDYGTVPHSFVVSPRPDRQRTSRSLCRDMRRLMEPFTAESLEVRKKNVLKDFVALAGPLGVTHFLIFTKTPSSVNMRLARLPKGPMLHFRVVKYSLIKDVVSSLKKHRMHQHQFSQPSVACAQ</sequence>
<dbReference type="InterPro" id="IPR045112">
    <property type="entry name" value="PPAN-like"/>
</dbReference>
<dbReference type="OrthoDB" id="10261452at2759"/>
<evidence type="ECO:0000313" key="3">
    <source>
        <dbReference type="EMBL" id="KAJ8369808.1"/>
    </source>
</evidence>
<dbReference type="GO" id="GO:0006364">
    <property type="term" value="P:rRNA processing"/>
    <property type="evidence" value="ECO:0007669"/>
    <property type="project" value="InterPro"/>
</dbReference>
<proteinExistence type="predicted"/>
<dbReference type="GO" id="GO:0005730">
    <property type="term" value="C:nucleolus"/>
    <property type="evidence" value="ECO:0007669"/>
    <property type="project" value="UniProtKB-SubCell"/>
</dbReference>
<dbReference type="GO" id="GO:0000027">
    <property type="term" value="P:ribosomal large subunit assembly"/>
    <property type="evidence" value="ECO:0007669"/>
    <property type="project" value="TreeGrafter"/>
</dbReference>
<dbReference type="AlphaFoldDB" id="A0A9Q1FYW4"/>
<dbReference type="Proteomes" id="UP001152622">
    <property type="component" value="Chromosome 3"/>
</dbReference>
<comment type="subcellular location">
    <subcellularLocation>
        <location evidence="1">Nucleus</location>
        <location evidence="1">Nucleolus</location>
    </subcellularLocation>
</comment>
<gene>
    <name evidence="3" type="ORF">SKAU_G00098360</name>
</gene>